<keyword evidence="2" id="KW-0479">Metal-binding</keyword>
<evidence type="ECO:0000259" key="5">
    <source>
        <dbReference type="PROSITE" id="PS00497"/>
    </source>
</evidence>
<dbReference type="InterPro" id="IPR008922">
    <property type="entry name" value="Di-copper_centre_dom_sf"/>
</dbReference>
<accession>A0A3E0DHW6</accession>
<organism evidence="7 8">
    <name type="scientific">Algoriphagus antarcticus</name>
    <dbReference type="NCBI Taxonomy" id="238540"/>
    <lineage>
        <taxon>Bacteria</taxon>
        <taxon>Pseudomonadati</taxon>
        <taxon>Bacteroidota</taxon>
        <taxon>Cytophagia</taxon>
        <taxon>Cytophagales</taxon>
        <taxon>Cyclobacteriaceae</taxon>
        <taxon>Algoriphagus</taxon>
    </lineage>
</organism>
<evidence type="ECO:0000256" key="4">
    <source>
        <dbReference type="SAM" id="MobiDB-lite"/>
    </source>
</evidence>
<evidence type="ECO:0000256" key="1">
    <source>
        <dbReference type="ARBA" id="ARBA00009928"/>
    </source>
</evidence>
<dbReference type="GO" id="GO:0046872">
    <property type="term" value="F:metal ion binding"/>
    <property type="evidence" value="ECO:0007669"/>
    <property type="project" value="UniProtKB-KW"/>
</dbReference>
<name>A0A3E0DHW6_9BACT</name>
<dbReference type="GO" id="GO:0016491">
    <property type="term" value="F:oxidoreductase activity"/>
    <property type="evidence" value="ECO:0007669"/>
    <property type="project" value="InterPro"/>
</dbReference>
<feature type="compositionally biased region" description="Basic and acidic residues" evidence="4">
    <location>
        <begin position="1"/>
        <end position="61"/>
    </location>
</feature>
<dbReference type="RefSeq" id="WP_086543475.1">
    <property type="nucleotide sequence ID" value="NZ_MSSW01000075.1"/>
</dbReference>
<dbReference type="PANTHER" id="PTHR11474">
    <property type="entry name" value="TYROSINASE FAMILY MEMBER"/>
    <property type="match status" value="1"/>
</dbReference>
<sequence>MTNSKKEKKEEHSKQNHGSHENKPHAHRPHDLPYYDPDYEHPAHYDHEHPDNPRYPDRRIYGDYASKKPPTYVPHPFENTCFRPRKEDYKPPAFCGDDNDELCIRKDHRMMTTDEQNRFLNAFSQINAMNALGPLVDIHSNAIHLMHGNPRFLPWHRIYLLRMEELLMMVDPTVCIPYWKSSEEQSFPSWLISFTPTVTLMSGPHTVTRNIGMFAILPNAAAVTAALANGTFNTFASALEGIHNSGHVWVSGSMGSVSFAPCDPVFWMHHCEIDRIWAEWQAANPGQNPALAGSTAVMDPWAETEVDTRDIIALGYNYV</sequence>
<evidence type="ECO:0000259" key="6">
    <source>
        <dbReference type="PROSITE" id="PS00498"/>
    </source>
</evidence>
<keyword evidence="3" id="KW-0186">Copper</keyword>
<comment type="caution">
    <text evidence="7">The sequence shown here is derived from an EMBL/GenBank/DDBJ whole genome shotgun (WGS) entry which is preliminary data.</text>
</comment>
<dbReference type="Proteomes" id="UP000256405">
    <property type="component" value="Unassembled WGS sequence"/>
</dbReference>
<protein>
    <submittedName>
        <fullName evidence="7">Common central domain of tyrosinase</fullName>
    </submittedName>
</protein>
<feature type="region of interest" description="Disordered" evidence="4">
    <location>
        <begin position="1"/>
        <end position="66"/>
    </location>
</feature>
<evidence type="ECO:0000256" key="2">
    <source>
        <dbReference type="ARBA" id="ARBA00022723"/>
    </source>
</evidence>
<dbReference type="EMBL" id="QUNF01000022">
    <property type="protein sequence ID" value="REG82338.1"/>
    <property type="molecule type" value="Genomic_DNA"/>
</dbReference>
<dbReference type="InterPro" id="IPR002227">
    <property type="entry name" value="Tyrosinase_Cu-bd"/>
</dbReference>
<reference evidence="7 8" key="1">
    <citation type="submission" date="2018-08" db="EMBL/GenBank/DDBJ databases">
        <title>Genomic Encyclopedia of Archaeal and Bacterial Type Strains, Phase II (KMG-II): from individual species to whole genera.</title>
        <authorList>
            <person name="Goeker M."/>
        </authorList>
    </citation>
    <scope>NUCLEOTIDE SEQUENCE [LARGE SCALE GENOMIC DNA]</scope>
    <source>
        <strain evidence="7 8">DSM 15986</strain>
    </source>
</reference>
<feature type="domain" description="Tyrosinase copper-binding" evidence="6">
    <location>
        <begin position="263"/>
        <end position="274"/>
    </location>
</feature>
<proteinExistence type="inferred from homology"/>
<gene>
    <name evidence="7" type="ORF">C8N25_12285</name>
</gene>
<keyword evidence="8" id="KW-1185">Reference proteome</keyword>
<dbReference type="PANTHER" id="PTHR11474:SF126">
    <property type="entry name" value="TYROSINASE-LIKE PROTEIN TYR-1-RELATED"/>
    <property type="match status" value="1"/>
</dbReference>
<evidence type="ECO:0000256" key="3">
    <source>
        <dbReference type="ARBA" id="ARBA00023008"/>
    </source>
</evidence>
<dbReference type="PROSITE" id="PS00497">
    <property type="entry name" value="TYROSINASE_1"/>
    <property type="match status" value="1"/>
</dbReference>
<dbReference type="OrthoDB" id="2874181at2"/>
<dbReference type="AlphaFoldDB" id="A0A3E0DHW6"/>
<dbReference type="SUPFAM" id="SSF48056">
    <property type="entry name" value="Di-copper centre-containing domain"/>
    <property type="match status" value="1"/>
</dbReference>
<dbReference type="PROSITE" id="PS00498">
    <property type="entry name" value="TYROSINASE_2"/>
    <property type="match status" value="1"/>
</dbReference>
<evidence type="ECO:0000313" key="8">
    <source>
        <dbReference type="Proteomes" id="UP000256405"/>
    </source>
</evidence>
<dbReference type="Pfam" id="PF00264">
    <property type="entry name" value="Tyrosinase"/>
    <property type="match status" value="2"/>
</dbReference>
<comment type="similarity">
    <text evidence="1">Belongs to the tyrosinase family.</text>
</comment>
<dbReference type="InterPro" id="IPR050316">
    <property type="entry name" value="Tyrosinase/Hemocyanin"/>
</dbReference>
<dbReference type="Gene3D" id="1.10.1280.10">
    <property type="entry name" value="Di-copper center containing domain from catechol oxidase"/>
    <property type="match status" value="2"/>
</dbReference>
<evidence type="ECO:0000313" key="7">
    <source>
        <dbReference type="EMBL" id="REG82338.1"/>
    </source>
</evidence>
<feature type="domain" description="Tyrosinase copper-binding" evidence="5">
    <location>
        <begin position="147"/>
        <end position="164"/>
    </location>
</feature>